<sequence>MYSKYGHFCKIFTTNYRARSQFNALHLSEDLHRLRMSVDERAQSPGCDAPAATVRTELKVDGYRRLLSMPQQPSKIDNGPDGDDDDCG</sequence>
<gene>
    <name evidence="2" type="primary">Dsec\GM13247</name>
    <name evidence="2" type="ORF">Dsec_GM13247</name>
</gene>
<reference evidence="2 3" key="1">
    <citation type="journal article" date="2007" name="Nature">
        <title>Evolution of genes and genomes on the Drosophila phylogeny.</title>
        <authorList>
            <consortium name="Drosophila 12 Genomes Consortium"/>
            <person name="Clark A.G."/>
            <person name="Eisen M.B."/>
            <person name="Smith D.R."/>
            <person name="Bergman C.M."/>
            <person name="Oliver B."/>
            <person name="Markow T.A."/>
            <person name="Kaufman T.C."/>
            <person name="Kellis M."/>
            <person name="Gelbart W."/>
            <person name="Iyer V.N."/>
            <person name="Pollard D.A."/>
            <person name="Sackton T.B."/>
            <person name="Larracuente A.M."/>
            <person name="Singh N.D."/>
            <person name="Abad J.P."/>
            <person name="Abt D.N."/>
            <person name="Adryan B."/>
            <person name="Aguade M."/>
            <person name="Akashi H."/>
            <person name="Anderson W.W."/>
            <person name="Aquadro C.F."/>
            <person name="Ardell D.H."/>
            <person name="Arguello R."/>
            <person name="Artieri C.G."/>
            <person name="Barbash D.A."/>
            <person name="Barker D."/>
            <person name="Barsanti P."/>
            <person name="Batterham P."/>
            <person name="Batzoglou S."/>
            <person name="Begun D."/>
            <person name="Bhutkar A."/>
            <person name="Blanco E."/>
            <person name="Bosak S.A."/>
            <person name="Bradley R.K."/>
            <person name="Brand A.D."/>
            <person name="Brent M.R."/>
            <person name="Brooks A.N."/>
            <person name="Brown R.H."/>
            <person name="Butlin R.K."/>
            <person name="Caggese C."/>
            <person name="Calvi B.R."/>
            <person name="Bernardo de Carvalho A."/>
            <person name="Caspi A."/>
            <person name="Castrezana S."/>
            <person name="Celniker S.E."/>
            <person name="Chang J.L."/>
            <person name="Chapple C."/>
            <person name="Chatterji S."/>
            <person name="Chinwalla A."/>
            <person name="Civetta A."/>
            <person name="Clifton S.W."/>
            <person name="Comeron J.M."/>
            <person name="Costello J.C."/>
            <person name="Coyne J.A."/>
            <person name="Daub J."/>
            <person name="David R.G."/>
            <person name="Delcher A.L."/>
            <person name="Delehaunty K."/>
            <person name="Do C.B."/>
            <person name="Ebling H."/>
            <person name="Edwards K."/>
            <person name="Eickbush T."/>
            <person name="Evans J.D."/>
            <person name="Filipski A."/>
            <person name="Findeiss S."/>
            <person name="Freyhult E."/>
            <person name="Fulton L."/>
            <person name="Fulton R."/>
            <person name="Garcia A.C."/>
            <person name="Gardiner A."/>
            <person name="Garfield D.A."/>
            <person name="Garvin B.E."/>
            <person name="Gibson G."/>
            <person name="Gilbert D."/>
            <person name="Gnerre S."/>
            <person name="Godfrey J."/>
            <person name="Good R."/>
            <person name="Gotea V."/>
            <person name="Gravely B."/>
            <person name="Greenberg A.J."/>
            <person name="Griffiths-Jones S."/>
            <person name="Gross S."/>
            <person name="Guigo R."/>
            <person name="Gustafson E.A."/>
            <person name="Haerty W."/>
            <person name="Hahn M.W."/>
            <person name="Halligan D.L."/>
            <person name="Halpern A.L."/>
            <person name="Halter G.M."/>
            <person name="Han M.V."/>
            <person name="Heger A."/>
            <person name="Hillier L."/>
            <person name="Hinrichs A.S."/>
            <person name="Holmes I."/>
            <person name="Hoskins R.A."/>
            <person name="Hubisz M.J."/>
            <person name="Hultmark D."/>
            <person name="Huntley M.A."/>
            <person name="Jaffe D.B."/>
            <person name="Jagadeeshan S."/>
            <person name="Jeck W.R."/>
            <person name="Johnson J."/>
            <person name="Jones C.D."/>
            <person name="Jordan W.C."/>
            <person name="Karpen G.H."/>
            <person name="Kataoka E."/>
            <person name="Keightley P.D."/>
            <person name="Kheradpour P."/>
            <person name="Kirkness E.F."/>
            <person name="Koerich L.B."/>
            <person name="Kristiansen K."/>
            <person name="Kudrna D."/>
            <person name="Kulathinal R.J."/>
            <person name="Kumar S."/>
            <person name="Kwok R."/>
            <person name="Lander E."/>
            <person name="Langley C.H."/>
            <person name="Lapoint R."/>
            <person name="Lazzaro B.P."/>
            <person name="Lee S.J."/>
            <person name="Levesque L."/>
            <person name="Li R."/>
            <person name="Lin C.F."/>
            <person name="Lin M.F."/>
            <person name="Lindblad-Toh K."/>
            <person name="Llopart A."/>
            <person name="Long M."/>
            <person name="Low L."/>
            <person name="Lozovsky E."/>
            <person name="Lu J."/>
            <person name="Luo M."/>
            <person name="Machado C.A."/>
            <person name="Makalowski W."/>
            <person name="Marzo M."/>
            <person name="Matsuda M."/>
            <person name="Matzkin L."/>
            <person name="McAllister B."/>
            <person name="McBride C.S."/>
            <person name="McKernan B."/>
            <person name="McKernan K."/>
            <person name="Mendez-Lago M."/>
            <person name="Minx P."/>
            <person name="Mollenhauer M.U."/>
            <person name="Montooth K."/>
            <person name="Mount S.M."/>
            <person name="Mu X."/>
            <person name="Myers E."/>
            <person name="Negre B."/>
            <person name="Newfeld S."/>
            <person name="Nielsen R."/>
            <person name="Noor M.A."/>
            <person name="O'Grady P."/>
            <person name="Pachter L."/>
            <person name="Papaceit M."/>
            <person name="Parisi M.J."/>
            <person name="Parisi M."/>
            <person name="Parts L."/>
            <person name="Pedersen J.S."/>
            <person name="Pesole G."/>
            <person name="Phillippy A.M."/>
            <person name="Ponting C.P."/>
            <person name="Pop M."/>
            <person name="Porcelli D."/>
            <person name="Powell J.R."/>
            <person name="Prohaska S."/>
            <person name="Pruitt K."/>
            <person name="Puig M."/>
            <person name="Quesneville H."/>
            <person name="Ram K.R."/>
            <person name="Rand D."/>
            <person name="Rasmussen M.D."/>
            <person name="Reed L.K."/>
            <person name="Reenan R."/>
            <person name="Reily A."/>
            <person name="Remington K.A."/>
            <person name="Rieger T.T."/>
            <person name="Ritchie M.G."/>
            <person name="Robin C."/>
            <person name="Rogers Y.H."/>
            <person name="Rohde C."/>
            <person name="Rozas J."/>
            <person name="Rubenfield M.J."/>
            <person name="Ruiz A."/>
            <person name="Russo S."/>
            <person name="Salzberg S.L."/>
            <person name="Sanchez-Gracia A."/>
            <person name="Saranga D.J."/>
            <person name="Sato H."/>
            <person name="Schaeffer S.W."/>
            <person name="Schatz M.C."/>
            <person name="Schlenke T."/>
            <person name="Schwartz R."/>
            <person name="Segarra C."/>
            <person name="Singh R.S."/>
            <person name="Sirot L."/>
            <person name="Sirota M."/>
            <person name="Sisneros N.B."/>
            <person name="Smith C.D."/>
            <person name="Smith T.F."/>
            <person name="Spieth J."/>
            <person name="Stage D.E."/>
            <person name="Stark A."/>
            <person name="Stephan W."/>
            <person name="Strausberg R.L."/>
            <person name="Strempel S."/>
            <person name="Sturgill D."/>
            <person name="Sutton G."/>
            <person name="Sutton G.G."/>
            <person name="Tao W."/>
            <person name="Teichmann S."/>
            <person name="Tobari Y.N."/>
            <person name="Tomimura Y."/>
            <person name="Tsolas J.M."/>
            <person name="Valente V.L."/>
            <person name="Venter E."/>
            <person name="Venter J.C."/>
            <person name="Vicario S."/>
            <person name="Vieira F.G."/>
            <person name="Vilella A.J."/>
            <person name="Villasante A."/>
            <person name="Walenz B."/>
            <person name="Wang J."/>
            <person name="Wasserman M."/>
            <person name="Watts T."/>
            <person name="Wilson D."/>
            <person name="Wilson R.K."/>
            <person name="Wing R.A."/>
            <person name="Wolfner M.F."/>
            <person name="Wong A."/>
            <person name="Wong G.K."/>
            <person name="Wu C.I."/>
            <person name="Wu G."/>
            <person name="Yamamoto D."/>
            <person name="Yang H.P."/>
            <person name="Yang S.P."/>
            <person name="Yorke J.A."/>
            <person name="Yoshida K."/>
            <person name="Zdobnov E."/>
            <person name="Zhang P."/>
            <person name="Zhang Y."/>
            <person name="Zimin A.V."/>
            <person name="Baldwin J."/>
            <person name="Abdouelleil A."/>
            <person name="Abdulkadir J."/>
            <person name="Abebe A."/>
            <person name="Abera B."/>
            <person name="Abreu J."/>
            <person name="Acer S.C."/>
            <person name="Aftuck L."/>
            <person name="Alexander A."/>
            <person name="An P."/>
            <person name="Anderson E."/>
            <person name="Anderson S."/>
            <person name="Arachi H."/>
            <person name="Azer M."/>
            <person name="Bachantsang P."/>
            <person name="Barry A."/>
            <person name="Bayul T."/>
            <person name="Berlin A."/>
            <person name="Bessette D."/>
            <person name="Bloom T."/>
            <person name="Blye J."/>
            <person name="Boguslavskiy L."/>
            <person name="Bonnet C."/>
            <person name="Boukhgalter B."/>
            <person name="Bourzgui I."/>
            <person name="Brown A."/>
            <person name="Cahill P."/>
            <person name="Channer S."/>
            <person name="Cheshatsang Y."/>
            <person name="Chuda L."/>
            <person name="Citroen M."/>
            <person name="Collymore A."/>
            <person name="Cooke P."/>
            <person name="Costello M."/>
            <person name="D'Aco K."/>
            <person name="Daza R."/>
            <person name="De Haan G."/>
            <person name="DeGray S."/>
            <person name="DeMaso C."/>
            <person name="Dhargay N."/>
            <person name="Dooley K."/>
            <person name="Dooley E."/>
            <person name="Doricent M."/>
            <person name="Dorje P."/>
            <person name="Dorjee K."/>
            <person name="Dupes A."/>
            <person name="Elong R."/>
            <person name="Falk J."/>
            <person name="Farina A."/>
            <person name="Faro S."/>
            <person name="Ferguson D."/>
            <person name="Fisher S."/>
            <person name="Foley C.D."/>
            <person name="Franke A."/>
            <person name="Friedrich D."/>
            <person name="Gadbois L."/>
            <person name="Gearin G."/>
            <person name="Gearin C.R."/>
            <person name="Giannoukos G."/>
            <person name="Goode T."/>
            <person name="Graham J."/>
            <person name="Grandbois E."/>
            <person name="Grewal S."/>
            <person name="Gyaltsen K."/>
            <person name="Hafez N."/>
            <person name="Hagos B."/>
            <person name="Hall J."/>
            <person name="Henson C."/>
            <person name="Hollinger A."/>
            <person name="Honan T."/>
            <person name="Huard M.D."/>
            <person name="Hughes L."/>
            <person name="Hurhula B."/>
            <person name="Husby M.E."/>
            <person name="Kamat A."/>
            <person name="Kanga B."/>
            <person name="Kashin S."/>
            <person name="Khazanovich D."/>
            <person name="Kisner P."/>
            <person name="Lance K."/>
            <person name="Lara M."/>
            <person name="Lee W."/>
            <person name="Lennon N."/>
            <person name="Letendre F."/>
            <person name="LeVine R."/>
            <person name="Lipovsky A."/>
            <person name="Liu X."/>
            <person name="Liu J."/>
            <person name="Liu S."/>
            <person name="Lokyitsang T."/>
            <person name="Lokyitsang Y."/>
            <person name="Lubonja R."/>
            <person name="Lui A."/>
            <person name="MacDonald P."/>
            <person name="Magnisalis V."/>
            <person name="Maru K."/>
            <person name="Matthews C."/>
            <person name="McCusker W."/>
            <person name="McDonough S."/>
            <person name="Mehta T."/>
            <person name="Meldrim J."/>
            <person name="Meneus L."/>
            <person name="Mihai O."/>
            <person name="Mihalev A."/>
            <person name="Mihova T."/>
            <person name="Mittelman R."/>
            <person name="Mlenga V."/>
            <person name="Montmayeur A."/>
            <person name="Mulrain L."/>
            <person name="Navidi A."/>
            <person name="Naylor J."/>
            <person name="Negash T."/>
            <person name="Nguyen T."/>
            <person name="Nguyen N."/>
            <person name="Nicol R."/>
            <person name="Norbu C."/>
            <person name="Norbu N."/>
            <person name="Novod N."/>
            <person name="O'Neill B."/>
            <person name="Osman S."/>
            <person name="Markiewicz E."/>
            <person name="Oyono O.L."/>
            <person name="Patti C."/>
            <person name="Phunkhang P."/>
            <person name="Pierre F."/>
            <person name="Priest M."/>
            <person name="Raghuraman S."/>
            <person name="Rege F."/>
            <person name="Reyes R."/>
            <person name="Rise C."/>
            <person name="Rogov P."/>
            <person name="Ross K."/>
            <person name="Ryan E."/>
            <person name="Settipalli S."/>
            <person name="Shea T."/>
            <person name="Sherpa N."/>
            <person name="Shi L."/>
            <person name="Shih D."/>
            <person name="Sparrow T."/>
            <person name="Spaulding J."/>
            <person name="Stalker J."/>
            <person name="Stange-Thomann N."/>
            <person name="Stavropoulos S."/>
            <person name="Stone C."/>
            <person name="Strader C."/>
            <person name="Tesfaye S."/>
            <person name="Thomson T."/>
            <person name="Thoulutsang Y."/>
            <person name="Thoulutsang D."/>
            <person name="Topham K."/>
            <person name="Topping I."/>
            <person name="Tsamla T."/>
            <person name="Vassiliev H."/>
            <person name="Vo A."/>
            <person name="Wangchuk T."/>
            <person name="Wangdi T."/>
            <person name="Weiand M."/>
            <person name="Wilkinson J."/>
            <person name="Wilson A."/>
            <person name="Yadav S."/>
            <person name="Young G."/>
            <person name="Yu Q."/>
            <person name="Zembek L."/>
            <person name="Zhong D."/>
            <person name="Zimmer A."/>
            <person name="Zwirko Z."/>
            <person name="Jaffe D.B."/>
            <person name="Alvarez P."/>
            <person name="Brockman W."/>
            <person name="Butler J."/>
            <person name="Chin C."/>
            <person name="Gnerre S."/>
            <person name="Grabherr M."/>
            <person name="Kleber M."/>
            <person name="Mauceli E."/>
            <person name="MacCallum I."/>
        </authorList>
    </citation>
    <scope>NUCLEOTIDE SEQUENCE [LARGE SCALE GENOMIC DNA]</scope>
    <source>
        <strain evidence="3">Rob3c / Tucson 14021-0248.25</strain>
    </source>
</reference>
<feature type="region of interest" description="Disordered" evidence="1">
    <location>
        <begin position="67"/>
        <end position="88"/>
    </location>
</feature>
<accession>B4ILA0</accession>
<name>B4ILA0_DROSE</name>
<keyword evidence="3" id="KW-1185">Reference proteome</keyword>
<evidence type="ECO:0000313" key="2">
    <source>
        <dbReference type="EMBL" id="EDW53746.1"/>
    </source>
</evidence>
<dbReference type="HOGENOM" id="CLU_2471465_0_0_1"/>
<dbReference type="EMBL" id="CH480868">
    <property type="protein sequence ID" value="EDW53746.1"/>
    <property type="molecule type" value="Genomic_DNA"/>
</dbReference>
<proteinExistence type="predicted"/>
<organism evidence="3">
    <name type="scientific">Drosophila sechellia</name>
    <name type="common">Fruit fly</name>
    <dbReference type="NCBI Taxonomy" id="7238"/>
    <lineage>
        <taxon>Eukaryota</taxon>
        <taxon>Metazoa</taxon>
        <taxon>Ecdysozoa</taxon>
        <taxon>Arthropoda</taxon>
        <taxon>Hexapoda</taxon>
        <taxon>Insecta</taxon>
        <taxon>Pterygota</taxon>
        <taxon>Neoptera</taxon>
        <taxon>Endopterygota</taxon>
        <taxon>Diptera</taxon>
        <taxon>Brachycera</taxon>
        <taxon>Muscomorpha</taxon>
        <taxon>Ephydroidea</taxon>
        <taxon>Drosophilidae</taxon>
        <taxon>Drosophila</taxon>
        <taxon>Sophophora</taxon>
    </lineage>
</organism>
<dbReference type="Proteomes" id="UP000001292">
    <property type="component" value="Unassembled WGS sequence"/>
</dbReference>
<evidence type="ECO:0000256" key="1">
    <source>
        <dbReference type="SAM" id="MobiDB-lite"/>
    </source>
</evidence>
<protein>
    <submittedName>
        <fullName evidence="2">GM13247</fullName>
    </submittedName>
</protein>
<dbReference type="AlphaFoldDB" id="B4ILA0"/>
<evidence type="ECO:0000313" key="3">
    <source>
        <dbReference type="Proteomes" id="UP000001292"/>
    </source>
</evidence>